<feature type="domain" description="PGG" evidence="9">
    <location>
        <begin position="448"/>
        <end position="557"/>
    </location>
</feature>
<evidence type="ECO:0000256" key="2">
    <source>
        <dbReference type="ARBA" id="ARBA00022692"/>
    </source>
</evidence>
<dbReference type="PROSITE" id="PS50088">
    <property type="entry name" value="ANK_REPEAT"/>
    <property type="match status" value="1"/>
</dbReference>
<feature type="repeat" description="ANK" evidence="7">
    <location>
        <begin position="145"/>
        <end position="178"/>
    </location>
</feature>
<dbReference type="GO" id="GO:0005886">
    <property type="term" value="C:plasma membrane"/>
    <property type="evidence" value="ECO:0007669"/>
    <property type="project" value="TreeGrafter"/>
</dbReference>
<keyword evidence="3" id="KW-0677">Repeat</keyword>
<sequence length="616" mass="69170">MDQFEKFLRPMGEAIGLNVEAIKSTLESIGSKLEAINSKLETVESKPDTASASKEENHMAGVVAPVVQPAAAVEAMSTEKRVANFKKNLFPRLKIHFGESEAELIEEIAEFLDKKVESLDDTEFLGLVTDFESKHRDLEPFIRVGGGTVLHWAVRMEDVAMVAGILKAGGVDVNAQDKWWNGEYEYWRGATALHWAVWIGNMDIVDKMVTVHLASGEFDLNRYDRYDYSALDWALLSGMSVNIPMLTELLKFRHPPGHVKEYSRYGDVWREVEEIIRNGDASTESVQSHLDRNRKGWYGELGIEGGTWLHWAVIVDDKALALHILADGQVDANAEDMHGKTALQWALWLENDDMAKAIGLFDVNNVDDRGFTFLHCVITCGMKERTDMVKELLDHPGIRVAEESKDGKTPLEFAHERDFKDIQKVLMEKDVVRRYVEDLYRDRQVYVDAANAILVGAALIASVTFASWLQPPLGYGSLGYADVQHNRALQAFWIFNCLSFYFAIATVVLGARTVLPKNSYFIKRSVEKLRVNLLVTSILLAFSVFFVIVAFGIAGCIVLNPVFTFRLYMIVPTIFGGLVCIVSIALLGKSIFDDSFGKKKKKLKISMLSFKTFISS</sequence>
<name>A0A8T0GK75_CERPU</name>
<proteinExistence type="predicted"/>
<keyword evidence="5 7" id="KW-0040">ANK repeat</keyword>
<dbReference type="InterPro" id="IPR036770">
    <property type="entry name" value="Ankyrin_rpt-contain_sf"/>
</dbReference>
<accession>A0A8T0GK75</accession>
<gene>
    <name evidence="10" type="ORF">KC19_10G039900</name>
</gene>
<protein>
    <recommendedName>
        <fullName evidence="9">PGG domain-containing protein</fullName>
    </recommendedName>
</protein>
<evidence type="ECO:0000256" key="7">
    <source>
        <dbReference type="PROSITE-ProRule" id="PRU00023"/>
    </source>
</evidence>
<evidence type="ECO:0000256" key="1">
    <source>
        <dbReference type="ARBA" id="ARBA00004141"/>
    </source>
</evidence>
<dbReference type="EMBL" id="CM026431">
    <property type="protein sequence ID" value="KAG0558589.1"/>
    <property type="molecule type" value="Genomic_DNA"/>
</dbReference>
<dbReference type="SMART" id="SM00248">
    <property type="entry name" value="ANK"/>
    <property type="match status" value="7"/>
</dbReference>
<evidence type="ECO:0000313" key="11">
    <source>
        <dbReference type="Proteomes" id="UP000822688"/>
    </source>
</evidence>
<evidence type="ECO:0000256" key="6">
    <source>
        <dbReference type="ARBA" id="ARBA00023136"/>
    </source>
</evidence>
<comment type="caution">
    <text evidence="10">The sequence shown here is derived from an EMBL/GenBank/DDBJ whole genome shotgun (WGS) entry which is preliminary data.</text>
</comment>
<dbReference type="SUPFAM" id="SSF48403">
    <property type="entry name" value="Ankyrin repeat"/>
    <property type="match status" value="1"/>
</dbReference>
<feature type="transmembrane region" description="Helical" evidence="8">
    <location>
        <begin position="531"/>
        <end position="563"/>
    </location>
</feature>
<dbReference type="Proteomes" id="UP000822688">
    <property type="component" value="Chromosome 10"/>
</dbReference>
<dbReference type="PANTHER" id="PTHR24186">
    <property type="entry name" value="PROTEIN PHOSPHATASE 1 REGULATORY SUBUNIT"/>
    <property type="match status" value="1"/>
</dbReference>
<keyword evidence="4 8" id="KW-1133">Transmembrane helix</keyword>
<evidence type="ECO:0000256" key="3">
    <source>
        <dbReference type="ARBA" id="ARBA00022737"/>
    </source>
</evidence>
<dbReference type="PANTHER" id="PTHR24186:SF38">
    <property type="entry name" value="ANKYRIN REPEAT FAMILY PROTEIN"/>
    <property type="match status" value="1"/>
</dbReference>
<dbReference type="InterPro" id="IPR026961">
    <property type="entry name" value="PGG_dom"/>
</dbReference>
<dbReference type="Pfam" id="PF13637">
    <property type="entry name" value="Ank_4"/>
    <property type="match status" value="1"/>
</dbReference>
<reference evidence="10" key="1">
    <citation type="submission" date="2020-06" db="EMBL/GenBank/DDBJ databases">
        <title>WGS assembly of Ceratodon purpureus strain R40.</title>
        <authorList>
            <person name="Carey S.B."/>
            <person name="Jenkins J."/>
            <person name="Shu S."/>
            <person name="Lovell J.T."/>
            <person name="Sreedasyam A."/>
            <person name="Maumus F."/>
            <person name="Tiley G.P."/>
            <person name="Fernandez-Pozo N."/>
            <person name="Barry K."/>
            <person name="Chen C."/>
            <person name="Wang M."/>
            <person name="Lipzen A."/>
            <person name="Daum C."/>
            <person name="Saski C.A."/>
            <person name="Payton A.C."/>
            <person name="Mcbreen J.C."/>
            <person name="Conrad R.E."/>
            <person name="Kollar L.M."/>
            <person name="Olsson S."/>
            <person name="Huttunen S."/>
            <person name="Landis J.B."/>
            <person name="Wickett N.J."/>
            <person name="Johnson M.G."/>
            <person name="Rensing S.A."/>
            <person name="Grimwood J."/>
            <person name="Schmutz J."/>
            <person name="Mcdaniel S.F."/>
        </authorList>
    </citation>
    <scope>NUCLEOTIDE SEQUENCE</scope>
    <source>
        <strain evidence="10">R40</strain>
    </source>
</reference>
<feature type="transmembrane region" description="Helical" evidence="8">
    <location>
        <begin position="489"/>
        <end position="511"/>
    </location>
</feature>
<organism evidence="10 11">
    <name type="scientific">Ceratodon purpureus</name>
    <name type="common">Fire moss</name>
    <name type="synonym">Dicranum purpureum</name>
    <dbReference type="NCBI Taxonomy" id="3225"/>
    <lineage>
        <taxon>Eukaryota</taxon>
        <taxon>Viridiplantae</taxon>
        <taxon>Streptophyta</taxon>
        <taxon>Embryophyta</taxon>
        <taxon>Bryophyta</taxon>
        <taxon>Bryophytina</taxon>
        <taxon>Bryopsida</taxon>
        <taxon>Dicranidae</taxon>
        <taxon>Pseudoditrichales</taxon>
        <taxon>Ditrichaceae</taxon>
        <taxon>Ceratodon</taxon>
    </lineage>
</organism>
<dbReference type="InterPro" id="IPR002110">
    <property type="entry name" value="Ankyrin_rpt"/>
</dbReference>
<comment type="subcellular location">
    <subcellularLocation>
        <location evidence="1">Membrane</location>
        <topology evidence="1">Multi-pass membrane protein</topology>
    </subcellularLocation>
</comment>
<dbReference type="Gene3D" id="1.25.40.20">
    <property type="entry name" value="Ankyrin repeat-containing domain"/>
    <property type="match status" value="2"/>
</dbReference>
<evidence type="ECO:0000313" key="10">
    <source>
        <dbReference type="EMBL" id="KAG0558589.1"/>
    </source>
</evidence>
<keyword evidence="11" id="KW-1185">Reference proteome</keyword>
<evidence type="ECO:0000256" key="4">
    <source>
        <dbReference type="ARBA" id="ARBA00022989"/>
    </source>
</evidence>
<keyword evidence="6 8" id="KW-0472">Membrane</keyword>
<feature type="transmembrane region" description="Helical" evidence="8">
    <location>
        <begin position="569"/>
        <end position="592"/>
    </location>
</feature>
<keyword evidence="2 8" id="KW-0812">Transmembrane</keyword>
<evidence type="ECO:0000256" key="8">
    <source>
        <dbReference type="SAM" id="Phobius"/>
    </source>
</evidence>
<feature type="transmembrane region" description="Helical" evidence="8">
    <location>
        <begin position="449"/>
        <end position="469"/>
    </location>
</feature>
<evidence type="ECO:0000256" key="5">
    <source>
        <dbReference type="ARBA" id="ARBA00023043"/>
    </source>
</evidence>
<dbReference type="Pfam" id="PF13962">
    <property type="entry name" value="PGG"/>
    <property type="match status" value="1"/>
</dbReference>
<evidence type="ECO:0000259" key="9">
    <source>
        <dbReference type="Pfam" id="PF13962"/>
    </source>
</evidence>
<dbReference type="AlphaFoldDB" id="A0A8T0GK75"/>